<reference evidence="8" key="1">
    <citation type="submission" date="2025-08" db="UniProtKB">
        <authorList>
            <consortium name="RefSeq"/>
        </authorList>
    </citation>
    <scope>IDENTIFICATION</scope>
    <source>
        <tissue evidence="8">Whole body</tissue>
    </source>
</reference>
<dbReference type="GO" id="GO:0055085">
    <property type="term" value="P:transmembrane transport"/>
    <property type="evidence" value="ECO:0007669"/>
    <property type="project" value="InterPro"/>
</dbReference>
<feature type="transmembrane region" description="Helical" evidence="5">
    <location>
        <begin position="360"/>
        <end position="379"/>
    </location>
</feature>
<feature type="transmembrane region" description="Helical" evidence="5">
    <location>
        <begin position="202"/>
        <end position="220"/>
    </location>
</feature>
<dbReference type="Proteomes" id="UP000694846">
    <property type="component" value="Unplaced"/>
</dbReference>
<proteinExistence type="predicted"/>
<dbReference type="PROSITE" id="PS50801">
    <property type="entry name" value="STAS"/>
    <property type="match status" value="1"/>
</dbReference>
<dbReference type="InterPro" id="IPR001902">
    <property type="entry name" value="SLC26A/SulP_fam"/>
</dbReference>
<dbReference type="GO" id="GO:0016020">
    <property type="term" value="C:membrane"/>
    <property type="evidence" value="ECO:0007669"/>
    <property type="project" value="UniProtKB-SubCell"/>
</dbReference>
<evidence type="ECO:0000313" key="7">
    <source>
        <dbReference type="Proteomes" id="UP000694846"/>
    </source>
</evidence>
<dbReference type="Gene3D" id="3.30.750.24">
    <property type="entry name" value="STAS domain"/>
    <property type="match status" value="1"/>
</dbReference>
<dbReference type="Pfam" id="PF01740">
    <property type="entry name" value="STAS"/>
    <property type="match status" value="1"/>
</dbReference>
<evidence type="ECO:0000256" key="5">
    <source>
        <dbReference type="SAM" id="Phobius"/>
    </source>
</evidence>
<evidence type="ECO:0000256" key="1">
    <source>
        <dbReference type="ARBA" id="ARBA00004141"/>
    </source>
</evidence>
<name>A0A8B8FL04_9HEMI</name>
<feature type="transmembrane region" description="Helical" evidence="5">
    <location>
        <begin position="274"/>
        <end position="299"/>
    </location>
</feature>
<feature type="transmembrane region" description="Helical" evidence="5">
    <location>
        <begin position="107"/>
        <end position="127"/>
    </location>
</feature>
<evidence type="ECO:0000256" key="2">
    <source>
        <dbReference type="ARBA" id="ARBA00022692"/>
    </source>
</evidence>
<feature type="transmembrane region" description="Helical" evidence="5">
    <location>
        <begin position="400"/>
        <end position="420"/>
    </location>
</feature>
<dbReference type="CDD" id="cd07042">
    <property type="entry name" value="STAS_SulP_like_sulfate_transporter"/>
    <property type="match status" value="1"/>
</dbReference>
<gene>
    <name evidence="8" type="primary">LOC112684343</name>
</gene>
<dbReference type="InterPro" id="IPR011547">
    <property type="entry name" value="SLC26A/SulP_dom"/>
</dbReference>
<organism evidence="7 8">
    <name type="scientific">Sipha flava</name>
    <name type="common">yellow sugarcane aphid</name>
    <dbReference type="NCBI Taxonomy" id="143950"/>
    <lineage>
        <taxon>Eukaryota</taxon>
        <taxon>Metazoa</taxon>
        <taxon>Ecdysozoa</taxon>
        <taxon>Arthropoda</taxon>
        <taxon>Hexapoda</taxon>
        <taxon>Insecta</taxon>
        <taxon>Pterygota</taxon>
        <taxon>Neoptera</taxon>
        <taxon>Paraneoptera</taxon>
        <taxon>Hemiptera</taxon>
        <taxon>Sternorrhyncha</taxon>
        <taxon>Aphidomorpha</taxon>
        <taxon>Aphidoidea</taxon>
        <taxon>Aphididae</taxon>
        <taxon>Sipha</taxon>
    </lineage>
</organism>
<dbReference type="InterPro" id="IPR036513">
    <property type="entry name" value="STAS_dom_sf"/>
</dbReference>
<dbReference type="GeneID" id="112684343"/>
<protein>
    <submittedName>
        <fullName evidence="8">Solute carrier family 26 member 10-like isoform X2</fullName>
    </submittedName>
</protein>
<dbReference type="RefSeq" id="XP_025411594.1">
    <property type="nucleotide sequence ID" value="XM_025555809.1"/>
</dbReference>
<comment type="subcellular location">
    <subcellularLocation>
        <location evidence="1">Membrane</location>
        <topology evidence="1">Multi-pass membrane protein</topology>
    </subcellularLocation>
</comment>
<accession>A0A8B8FL04</accession>
<feature type="transmembrane region" description="Helical" evidence="5">
    <location>
        <begin position="440"/>
        <end position="457"/>
    </location>
</feature>
<dbReference type="PANTHER" id="PTHR11814">
    <property type="entry name" value="SULFATE TRANSPORTER"/>
    <property type="match status" value="1"/>
</dbReference>
<evidence type="ECO:0000313" key="8">
    <source>
        <dbReference type="RefSeq" id="XP_025411594.1"/>
    </source>
</evidence>
<dbReference type="NCBIfam" id="TIGR00815">
    <property type="entry name" value="sulP"/>
    <property type="match status" value="1"/>
</dbReference>
<dbReference type="SUPFAM" id="SSF52091">
    <property type="entry name" value="SpoIIaa-like"/>
    <property type="match status" value="1"/>
</dbReference>
<dbReference type="OrthoDB" id="288203at2759"/>
<evidence type="ECO:0000259" key="6">
    <source>
        <dbReference type="PROSITE" id="PS50801"/>
    </source>
</evidence>
<feature type="domain" description="STAS" evidence="6">
    <location>
        <begin position="550"/>
        <end position="678"/>
    </location>
</feature>
<keyword evidence="2 5" id="KW-0812">Transmembrane</keyword>
<dbReference type="Pfam" id="PF00916">
    <property type="entry name" value="Sulfate_transp"/>
    <property type="match status" value="1"/>
</dbReference>
<evidence type="ECO:0000256" key="4">
    <source>
        <dbReference type="ARBA" id="ARBA00023136"/>
    </source>
</evidence>
<evidence type="ECO:0000256" key="3">
    <source>
        <dbReference type="ARBA" id="ARBA00022989"/>
    </source>
</evidence>
<feature type="transmembrane region" description="Helical" evidence="5">
    <location>
        <begin position="311"/>
        <end position="331"/>
    </location>
</feature>
<sequence length="687" mass="75442">MLIEITKHNQHERLRFFEKTNRPRYHIDEYNRVMGKMSGSVVINVKRPIYQLDDLNEAYANGDADVVVTTKRKKVAKLKWSDAKSVVPAIDWLFTNYKWSEDFFKDFVAGFTVAVLNIPQGMAYAMLGNVEPTVGLYMAILPVIVYSLLGTSKHVSMGSFSVVCLMSGKVVNTYANGNFNLHHDGHAEPTTTTTAIYSPIEVATAVTLMVGLIQILMYVFRLGVVCTILSETLVSGFTAGAGVHVVTSQMKELLGIQIGRHSGMFQVVLTFSEIVNHICNVNLATVLVSCTTISLLLSYNLYLKAIINKRSIIPIPIELITIVIGTTMFQFTTFSKDYNIKLIGEIDRGLPDFKPPPVNLLMNVISESVIIAIVAYSVTMSMALLFSEKLKYSIDTNQELLAQGIGNVFGSFFSCLPFSASLSRSATQYSVGGKTQMASIVSAGLLVAVVLWIGHLFQPLPRCVLASITIVALKDILLQVRDVVHVWRTSKTDAIIWITTYATVVLVEIDVGLLAGVVVSLFFVFSRGIGTGVSVLGRIPDTDLYVDAKRYQRAIEVPGVRIVHYSGSLNVTNRHVFKEKVYKVLARYDGELAPITISINNGKETVVKTRCVIFDLSGMHYVDTSGLSVFAQVVDKLNAAGLTVHVAALSGTIYECLQSPGFGSLHFFPSVHDAVEYCKAQDNSCCS</sequence>
<feature type="transmembrane region" description="Helical" evidence="5">
    <location>
        <begin position="133"/>
        <end position="149"/>
    </location>
</feature>
<dbReference type="InterPro" id="IPR002645">
    <property type="entry name" value="STAS_dom"/>
</dbReference>
<keyword evidence="7" id="KW-1185">Reference proteome</keyword>
<dbReference type="AlphaFoldDB" id="A0A8B8FL04"/>
<keyword evidence="3 5" id="KW-1133">Transmembrane helix</keyword>
<keyword evidence="4 5" id="KW-0472">Membrane</keyword>
<feature type="transmembrane region" description="Helical" evidence="5">
    <location>
        <begin position="501"/>
        <end position="525"/>
    </location>
</feature>